<feature type="domain" description="Flagellar hook-associated protein FlgK helical" evidence="9">
    <location>
        <begin position="96"/>
        <end position="314"/>
    </location>
</feature>
<dbReference type="Proteomes" id="UP001575105">
    <property type="component" value="Unassembled WGS sequence"/>
</dbReference>
<dbReference type="SUPFAM" id="SSF64518">
    <property type="entry name" value="Phase 1 flagellin"/>
    <property type="match status" value="1"/>
</dbReference>
<dbReference type="NCBIfam" id="TIGR02492">
    <property type="entry name" value="flgK_ends"/>
    <property type="match status" value="1"/>
</dbReference>
<keyword evidence="6 7" id="KW-0975">Bacterial flagellum</keyword>
<dbReference type="RefSeq" id="WP_425345922.1">
    <property type="nucleotide sequence ID" value="NZ_JBGUBD010000006.1"/>
</dbReference>
<sequence>MSLGNALNIGRSGLLNSQTALQTVGHNLTNAATPGYRRQSVALQPAGSQRIDQGTFVGQGVQLQAITRQINEALESRLRGATADESKSGIQVDLFAQLEAIQGEYDNGALSGQLGAFFNAWSNLANNPQDTGLRALVTEEAEGLIRLIEGQHQDLVAMRTQIDKTAGASAEHINELLGKIEQLNSRISQAEAGQGGANDLRDQRDMALSELAQHLDISTVEHGNGKVDVFVGSLPIVIDGKSRGVELHERTIDGEPVTQLRVKADGSALDLRSGQLGGMLAFRDGVLAEAINTLDTFAHQLIGQVNHIHSQGQGTSLFDEVTGTTKVKDPDAVLNSEAAGLAYPPGHGSFQLHLTQKSTGQTTSHTIDLDLDGIDGDDITFNDLVSQINDVANVNASITNDGRLRIATDTGDFQLSFSDDSSGVLASLGINTFFTGSKARDIGVNPTIRQSPGLLAVGQNHEAGDNSNALAIADLRKQGVDALGGNSLTEYWNRHVEQLASQASNARNKLASDQTVRENLQTRQQSISGVNIDEEAIDLMRYQSSYQASARFLSVVDEMMRTLLAMV</sequence>
<comment type="caution">
    <text evidence="10">The sequence shown here is derived from an EMBL/GenBank/DDBJ whole genome shotgun (WGS) entry which is preliminary data.</text>
</comment>
<evidence type="ECO:0000256" key="4">
    <source>
        <dbReference type="ARBA" id="ARBA00016244"/>
    </source>
</evidence>
<evidence type="ECO:0000256" key="2">
    <source>
        <dbReference type="ARBA" id="ARBA00004613"/>
    </source>
</evidence>
<evidence type="ECO:0000259" key="9">
    <source>
        <dbReference type="Pfam" id="PF22638"/>
    </source>
</evidence>
<organism evidence="10 11">
    <name type="scientific">Natronomicrosphaera hydrolytica</name>
    <dbReference type="NCBI Taxonomy" id="3242702"/>
    <lineage>
        <taxon>Bacteria</taxon>
        <taxon>Pseudomonadati</taxon>
        <taxon>Planctomycetota</taxon>
        <taxon>Phycisphaerae</taxon>
        <taxon>Phycisphaerales</taxon>
        <taxon>Phycisphaeraceae</taxon>
        <taxon>Natronomicrosphaera</taxon>
    </lineage>
</organism>
<keyword evidence="5 7" id="KW-0964">Secreted</keyword>
<dbReference type="Pfam" id="PF22638">
    <property type="entry name" value="FlgK_D1"/>
    <property type="match status" value="1"/>
</dbReference>
<evidence type="ECO:0000256" key="1">
    <source>
        <dbReference type="ARBA" id="ARBA00004365"/>
    </source>
</evidence>
<feature type="domain" description="Flagellar basal-body/hook protein C-terminal" evidence="8">
    <location>
        <begin position="527"/>
        <end position="565"/>
    </location>
</feature>
<dbReference type="PRINTS" id="PR01005">
    <property type="entry name" value="FLGHOOKAP1"/>
</dbReference>
<dbReference type="PANTHER" id="PTHR30033:SF1">
    <property type="entry name" value="FLAGELLAR HOOK-ASSOCIATED PROTEIN 1"/>
    <property type="match status" value="1"/>
</dbReference>
<dbReference type="InterPro" id="IPR053927">
    <property type="entry name" value="FlgK_helical"/>
</dbReference>
<reference evidence="10 11" key="1">
    <citation type="submission" date="2024-08" db="EMBL/GenBank/DDBJ databases">
        <title>Whole-genome sequencing of halo(alkali)philic microorganisms from hypersaline lakes.</title>
        <authorList>
            <person name="Sorokin D.Y."/>
            <person name="Merkel A.Y."/>
            <person name="Messina E."/>
            <person name="Yakimov M."/>
        </authorList>
    </citation>
    <scope>NUCLEOTIDE SEQUENCE [LARGE SCALE GENOMIC DNA]</scope>
    <source>
        <strain evidence="10 11">AB-hyl4</strain>
    </source>
</reference>
<evidence type="ECO:0000259" key="8">
    <source>
        <dbReference type="Pfam" id="PF06429"/>
    </source>
</evidence>
<evidence type="ECO:0000256" key="6">
    <source>
        <dbReference type="ARBA" id="ARBA00023143"/>
    </source>
</evidence>
<proteinExistence type="inferred from homology"/>
<name>A0ABV4U770_9BACT</name>
<dbReference type="EMBL" id="JBGUBD010000006">
    <property type="protein sequence ID" value="MFA9479005.1"/>
    <property type="molecule type" value="Genomic_DNA"/>
</dbReference>
<comment type="similarity">
    <text evidence="3 7">Belongs to the flagella basal body rod proteins family.</text>
</comment>
<accession>A0ABV4U770</accession>
<evidence type="ECO:0000256" key="3">
    <source>
        <dbReference type="ARBA" id="ARBA00009677"/>
    </source>
</evidence>
<keyword evidence="10" id="KW-0966">Cell projection</keyword>
<dbReference type="InterPro" id="IPR002371">
    <property type="entry name" value="FlgK"/>
</dbReference>
<dbReference type="PANTHER" id="PTHR30033">
    <property type="entry name" value="FLAGELLAR HOOK-ASSOCIATED PROTEIN 1"/>
    <property type="match status" value="1"/>
</dbReference>
<gene>
    <name evidence="7 10" type="primary">flgK</name>
    <name evidence="10" type="ORF">ACERK3_11985</name>
</gene>
<keyword evidence="10" id="KW-0282">Flagellum</keyword>
<evidence type="ECO:0000313" key="11">
    <source>
        <dbReference type="Proteomes" id="UP001575105"/>
    </source>
</evidence>
<protein>
    <recommendedName>
        <fullName evidence="4 7">Flagellar hook-associated protein 1</fullName>
        <shortName evidence="7">HAP1</shortName>
    </recommendedName>
</protein>
<dbReference type="InterPro" id="IPR010930">
    <property type="entry name" value="Flg_bb/hook_C_dom"/>
</dbReference>
<keyword evidence="11" id="KW-1185">Reference proteome</keyword>
<comment type="subcellular location">
    <subcellularLocation>
        <location evidence="1 7">Bacterial flagellum</location>
    </subcellularLocation>
    <subcellularLocation>
        <location evidence="2 7">Secreted</location>
    </subcellularLocation>
</comment>
<evidence type="ECO:0000313" key="10">
    <source>
        <dbReference type="EMBL" id="MFA9479005.1"/>
    </source>
</evidence>
<dbReference type="Pfam" id="PF06429">
    <property type="entry name" value="Flg_bbr_C"/>
    <property type="match status" value="1"/>
</dbReference>
<evidence type="ECO:0000256" key="7">
    <source>
        <dbReference type="RuleBase" id="RU362065"/>
    </source>
</evidence>
<keyword evidence="10" id="KW-0969">Cilium</keyword>
<evidence type="ECO:0000256" key="5">
    <source>
        <dbReference type="ARBA" id="ARBA00022525"/>
    </source>
</evidence>